<sequence length="335" mass="37230">MKYHDSASEAEKKLRQSLAQLKTWSLPPNPINYSVCYEYVSLHNADLIAAINQHIDAKKTIDSFFIEEVYREHLLGHNKVKHALLSDLDDLLRSVQETSVTTSKTIDGFVNKIDGNLAKLDSDDINDVIEAVAQLKQSTRAIKTEQLKLRQHLLKSRREANSLREDISKAKQEALLDPLTKFYNRKALVNQIDHWQGKNPNLSLAAIVVNIDDFAQFSQRFGPLISDVLLAKVAQKISTYVDDSGVPIRSGGDEFLILLPEVEKTVADVIAQKISLGVSKLKFVSSKSGLSLPRVNVSVGVSQYSVRESAEYMIKTSRAILQSNHLGGGSYALSS</sequence>
<dbReference type="InterPro" id="IPR043128">
    <property type="entry name" value="Rev_trsase/Diguanyl_cyclase"/>
</dbReference>
<dbReference type="PANTHER" id="PTHR45138">
    <property type="entry name" value="REGULATORY COMPONENTS OF SENSORY TRANSDUCTION SYSTEM"/>
    <property type="match status" value="1"/>
</dbReference>
<dbReference type="RefSeq" id="WP_093328589.1">
    <property type="nucleotide sequence ID" value="NZ_AP027363.1"/>
</dbReference>
<protein>
    <recommendedName>
        <fullName evidence="1">diguanylate cyclase</fullName>
        <ecNumber evidence="1">2.7.7.65</ecNumber>
    </recommendedName>
</protein>
<dbReference type="CDD" id="cd01949">
    <property type="entry name" value="GGDEF"/>
    <property type="match status" value="1"/>
</dbReference>
<dbReference type="OrthoDB" id="9812260at2"/>
<evidence type="ECO:0000313" key="5">
    <source>
        <dbReference type="Proteomes" id="UP000199308"/>
    </source>
</evidence>
<dbReference type="InterPro" id="IPR000160">
    <property type="entry name" value="GGDEF_dom"/>
</dbReference>
<feature type="domain" description="GGDEF" evidence="3">
    <location>
        <begin position="202"/>
        <end position="335"/>
    </location>
</feature>
<accession>A0A1I0CP80</accession>
<evidence type="ECO:0000259" key="3">
    <source>
        <dbReference type="PROSITE" id="PS50887"/>
    </source>
</evidence>
<evidence type="ECO:0000256" key="1">
    <source>
        <dbReference type="ARBA" id="ARBA00012528"/>
    </source>
</evidence>
<dbReference type="STRING" id="349064.SAMN05660429_01275"/>
<name>A0A1I0CP80_THASX</name>
<dbReference type="PANTHER" id="PTHR45138:SF9">
    <property type="entry name" value="DIGUANYLATE CYCLASE DGCM-RELATED"/>
    <property type="match status" value="1"/>
</dbReference>
<dbReference type="EC" id="2.7.7.65" evidence="1"/>
<dbReference type="GO" id="GO:0052621">
    <property type="term" value="F:diguanylate cyclase activity"/>
    <property type="evidence" value="ECO:0007669"/>
    <property type="project" value="UniProtKB-EC"/>
</dbReference>
<dbReference type="SMART" id="SM00267">
    <property type="entry name" value="GGDEF"/>
    <property type="match status" value="1"/>
</dbReference>
<dbReference type="InterPro" id="IPR029787">
    <property type="entry name" value="Nucleotide_cyclase"/>
</dbReference>
<keyword evidence="5" id="KW-1185">Reference proteome</keyword>
<proteinExistence type="predicted"/>
<dbReference type="Proteomes" id="UP000199308">
    <property type="component" value="Unassembled WGS sequence"/>
</dbReference>
<reference evidence="4 5" key="1">
    <citation type="submission" date="2016-10" db="EMBL/GenBank/DDBJ databases">
        <authorList>
            <person name="de Groot N.N."/>
        </authorList>
    </citation>
    <scope>NUCLEOTIDE SEQUENCE [LARGE SCALE GENOMIC DNA]</scope>
    <source>
        <strain evidence="4 5">DSM 19706</strain>
    </source>
</reference>
<dbReference type="Pfam" id="PF00990">
    <property type="entry name" value="GGDEF"/>
    <property type="match status" value="1"/>
</dbReference>
<dbReference type="PROSITE" id="PS50887">
    <property type="entry name" value="GGDEF"/>
    <property type="match status" value="1"/>
</dbReference>
<evidence type="ECO:0000256" key="2">
    <source>
        <dbReference type="ARBA" id="ARBA00034247"/>
    </source>
</evidence>
<gene>
    <name evidence="4" type="ORF">SAMN05660429_01275</name>
</gene>
<dbReference type="EMBL" id="FOHK01000005">
    <property type="protein sequence ID" value="SET21458.1"/>
    <property type="molecule type" value="Genomic_DNA"/>
</dbReference>
<dbReference type="InterPro" id="IPR050469">
    <property type="entry name" value="Diguanylate_Cyclase"/>
</dbReference>
<dbReference type="NCBIfam" id="TIGR00254">
    <property type="entry name" value="GGDEF"/>
    <property type="match status" value="1"/>
</dbReference>
<comment type="catalytic activity">
    <reaction evidence="2">
        <text>2 GTP = 3',3'-c-di-GMP + 2 diphosphate</text>
        <dbReference type="Rhea" id="RHEA:24898"/>
        <dbReference type="ChEBI" id="CHEBI:33019"/>
        <dbReference type="ChEBI" id="CHEBI:37565"/>
        <dbReference type="ChEBI" id="CHEBI:58805"/>
        <dbReference type="EC" id="2.7.7.65"/>
    </reaction>
</comment>
<evidence type="ECO:0000313" key="4">
    <source>
        <dbReference type="EMBL" id="SET21458.1"/>
    </source>
</evidence>
<organism evidence="4 5">
    <name type="scientific">Thalassotalea agarivorans</name>
    <name type="common">Thalassomonas agarivorans</name>
    <dbReference type="NCBI Taxonomy" id="349064"/>
    <lineage>
        <taxon>Bacteria</taxon>
        <taxon>Pseudomonadati</taxon>
        <taxon>Pseudomonadota</taxon>
        <taxon>Gammaproteobacteria</taxon>
        <taxon>Alteromonadales</taxon>
        <taxon>Colwelliaceae</taxon>
        <taxon>Thalassotalea</taxon>
    </lineage>
</organism>
<dbReference type="Gene3D" id="3.30.70.270">
    <property type="match status" value="1"/>
</dbReference>
<dbReference type="SUPFAM" id="SSF55073">
    <property type="entry name" value="Nucleotide cyclase"/>
    <property type="match status" value="1"/>
</dbReference>
<dbReference type="AlphaFoldDB" id="A0A1I0CP80"/>